<dbReference type="PROSITE" id="PS00430">
    <property type="entry name" value="TONB_DEPENDENT_REC_1"/>
    <property type="match status" value="1"/>
</dbReference>
<accession>A0A0B7BFG0</accession>
<reference evidence="1" key="1">
    <citation type="submission" date="2014-12" db="EMBL/GenBank/DDBJ databases">
        <title>Insight into the proteome of Arion vulgaris.</title>
        <authorList>
            <person name="Aradska J."/>
            <person name="Bulat T."/>
            <person name="Smidak R."/>
            <person name="Sarate P."/>
            <person name="Gangsoo J."/>
            <person name="Sialana F."/>
            <person name="Bilban M."/>
            <person name="Lubec G."/>
        </authorList>
    </citation>
    <scope>NUCLEOTIDE SEQUENCE</scope>
    <source>
        <tissue evidence="1">Skin</tissue>
    </source>
</reference>
<gene>
    <name evidence="1" type="primary">ORF184631</name>
</gene>
<dbReference type="InterPro" id="IPR010916">
    <property type="entry name" value="TonB_box_CS"/>
</dbReference>
<sequence length="57" mass="6718">MDRTKETVRITERFNNTQLKVMILIGNDGQHKTETIIVTAQMHIHLIINIMKWLLIC</sequence>
<name>A0A0B7BFG0_9EUPU</name>
<dbReference type="EMBL" id="HACG01044868">
    <property type="protein sequence ID" value="CEK91733.1"/>
    <property type="molecule type" value="Transcribed_RNA"/>
</dbReference>
<dbReference type="AlphaFoldDB" id="A0A0B7BFG0"/>
<protein>
    <submittedName>
        <fullName evidence="1">Uncharacterized protein</fullName>
    </submittedName>
</protein>
<proteinExistence type="predicted"/>
<evidence type="ECO:0000313" key="1">
    <source>
        <dbReference type="EMBL" id="CEK91733.1"/>
    </source>
</evidence>
<organism evidence="1">
    <name type="scientific">Arion vulgaris</name>
    <dbReference type="NCBI Taxonomy" id="1028688"/>
    <lineage>
        <taxon>Eukaryota</taxon>
        <taxon>Metazoa</taxon>
        <taxon>Spiralia</taxon>
        <taxon>Lophotrochozoa</taxon>
        <taxon>Mollusca</taxon>
        <taxon>Gastropoda</taxon>
        <taxon>Heterobranchia</taxon>
        <taxon>Euthyneura</taxon>
        <taxon>Panpulmonata</taxon>
        <taxon>Eupulmonata</taxon>
        <taxon>Stylommatophora</taxon>
        <taxon>Helicina</taxon>
        <taxon>Arionoidea</taxon>
        <taxon>Arionidae</taxon>
        <taxon>Arion</taxon>
    </lineage>
</organism>